<comment type="catalytic activity">
    <reaction evidence="8">
        <text>L-seryl-[protein] + ATP = O-phospho-L-seryl-[protein] + ADP + H(+)</text>
        <dbReference type="Rhea" id="RHEA:17989"/>
        <dbReference type="Rhea" id="RHEA-COMP:9863"/>
        <dbReference type="Rhea" id="RHEA-COMP:11604"/>
        <dbReference type="ChEBI" id="CHEBI:15378"/>
        <dbReference type="ChEBI" id="CHEBI:29999"/>
        <dbReference type="ChEBI" id="CHEBI:30616"/>
        <dbReference type="ChEBI" id="CHEBI:83421"/>
        <dbReference type="ChEBI" id="CHEBI:456216"/>
        <dbReference type="EC" id="2.7.11.1"/>
    </reaction>
</comment>
<evidence type="ECO:0000313" key="11">
    <source>
        <dbReference type="Proteomes" id="UP001374579"/>
    </source>
</evidence>
<name>A0AAN9AW92_9CAEN</name>
<dbReference type="InterPro" id="IPR000719">
    <property type="entry name" value="Prot_kinase_dom"/>
</dbReference>
<evidence type="ECO:0000256" key="7">
    <source>
        <dbReference type="ARBA" id="ARBA00047899"/>
    </source>
</evidence>
<evidence type="ECO:0000256" key="4">
    <source>
        <dbReference type="ARBA" id="ARBA00022741"/>
    </source>
</evidence>
<evidence type="ECO:0000313" key="10">
    <source>
        <dbReference type="EMBL" id="KAK7094408.1"/>
    </source>
</evidence>
<dbReference type="EMBL" id="JBAMIC010000018">
    <property type="protein sequence ID" value="KAK7094408.1"/>
    <property type="molecule type" value="Genomic_DNA"/>
</dbReference>
<evidence type="ECO:0000256" key="1">
    <source>
        <dbReference type="ARBA" id="ARBA00012513"/>
    </source>
</evidence>
<keyword evidence="5" id="KW-0418">Kinase</keyword>
<dbReference type="EC" id="2.7.11.1" evidence="1"/>
<gene>
    <name evidence="10" type="ORF">V1264_005979</name>
</gene>
<keyword evidence="4" id="KW-0547">Nucleotide-binding</keyword>
<evidence type="ECO:0000256" key="2">
    <source>
        <dbReference type="ARBA" id="ARBA00022527"/>
    </source>
</evidence>
<keyword evidence="6" id="KW-0067">ATP-binding</keyword>
<dbReference type="InterPro" id="IPR011989">
    <property type="entry name" value="ARM-like"/>
</dbReference>
<dbReference type="InterPro" id="IPR008271">
    <property type="entry name" value="Ser/Thr_kinase_AS"/>
</dbReference>
<evidence type="ECO:0000256" key="8">
    <source>
        <dbReference type="ARBA" id="ARBA00048679"/>
    </source>
</evidence>
<protein>
    <recommendedName>
        <fullName evidence="1">non-specific serine/threonine protein kinase</fullName>
        <ecNumber evidence="1">2.7.11.1</ecNumber>
    </recommendedName>
</protein>
<dbReference type="Pfam" id="PF00069">
    <property type="entry name" value="Pkinase"/>
    <property type="match status" value="1"/>
</dbReference>
<dbReference type="SMART" id="SM00220">
    <property type="entry name" value="S_TKc"/>
    <property type="match status" value="1"/>
</dbReference>
<dbReference type="GO" id="GO:0005524">
    <property type="term" value="F:ATP binding"/>
    <property type="evidence" value="ECO:0007669"/>
    <property type="project" value="UniProtKB-KW"/>
</dbReference>
<evidence type="ECO:0000256" key="3">
    <source>
        <dbReference type="ARBA" id="ARBA00022679"/>
    </source>
</evidence>
<comment type="caution">
    <text evidence="10">The sequence shown here is derived from an EMBL/GenBank/DDBJ whole genome shotgun (WGS) entry which is preliminary data.</text>
</comment>
<dbReference type="GO" id="GO:0004674">
    <property type="term" value="F:protein serine/threonine kinase activity"/>
    <property type="evidence" value="ECO:0007669"/>
    <property type="project" value="UniProtKB-KW"/>
</dbReference>
<dbReference type="PROSITE" id="PS50011">
    <property type="entry name" value="PROTEIN_KINASE_DOM"/>
    <property type="match status" value="1"/>
</dbReference>
<keyword evidence="3" id="KW-0808">Transferase</keyword>
<evidence type="ECO:0000256" key="6">
    <source>
        <dbReference type="ARBA" id="ARBA00022840"/>
    </source>
</evidence>
<evidence type="ECO:0000259" key="9">
    <source>
        <dbReference type="PROSITE" id="PS50011"/>
    </source>
</evidence>
<dbReference type="InterPro" id="IPR011009">
    <property type="entry name" value="Kinase-like_dom_sf"/>
</dbReference>
<dbReference type="AlphaFoldDB" id="A0AAN9AW92"/>
<dbReference type="SUPFAM" id="SSF56112">
    <property type="entry name" value="Protein kinase-like (PK-like)"/>
    <property type="match status" value="1"/>
</dbReference>
<accession>A0AAN9AW92</accession>
<sequence length="673" mass="74737">MENYKLQERLGKGGQGSVYLVENKEENKKYVLKKVECFDESEANKAFHEALALQKLDHPYVCGYKEFFVMWDKEESSMFVCIVMDYYSKGDLRSVIKQHQDQNIPIPQETVKKYLGEILEGLVYVHRQGIIHRDLKPSNLFVKDDDTLCLGDFGVSTVMGDMRTCPRNTVGTAVYMAPEVMDQAYDERSDVWSLGCVLLEMTSTAIFTQQQLAAKLMDIKKDPYILEEVFEDIAKNFSDDWIKTIRTLLKVKHQTRPTTEALLKMSFVMDCVEASDSSLLDKRKRQAQTINRKRPLAEGQDNPEHIIQYIADTIDHETCVKEGLQALRRLLDSTTALAGGETTPHAPVVLDQASKNLITLAMWDNMGNKDLQIAGCAVLTTLIVNEGDGFAQAEANDVLFTPEALSVVGKVMKEHRGSSDVQLMAAGLILALSANNQASDALGQLGAVQDILAAMRGDPRHVHLQATCCNALWGLTILESNCKTAAEENAIREVCLALQNHVDCAEVAEAAAAAMVSLCLDDSSFEVVNRMDGVGHLLKAMENHIKNAKVVKNICLVLTTLVEPNEECAYRVLTSDKPDDASTPGIPIIIKAYELHRDNAEVVEAIVNLIMELCEYDDVNAEMRHIGVGPNMLSEVYKRYKENKDIMGPCEQALDKLGAGKAMAPRRTGETPK</sequence>
<keyword evidence="2" id="KW-0723">Serine/threonine-protein kinase</keyword>
<organism evidence="10 11">
    <name type="scientific">Littorina saxatilis</name>
    <dbReference type="NCBI Taxonomy" id="31220"/>
    <lineage>
        <taxon>Eukaryota</taxon>
        <taxon>Metazoa</taxon>
        <taxon>Spiralia</taxon>
        <taxon>Lophotrochozoa</taxon>
        <taxon>Mollusca</taxon>
        <taxon>Gastropoda</taxon>
        <taxon>Caenogastropoda</taxon>
        <taxon>Littorinimorpha</taxon>
        <taxon>Littorinoidea</taxon>
        <taxon>Littorinidae</taxon>
        <taxon>Littorina</taxon>
    </lineage>
</organism>
<dbReference type="Proteomes" id="UP001374579">
    <property type="component" value="Unassembled WGS sequence"/>
</dbReference>
<keyword evidence="11" id="KW-1185">Reference proteome</keyword>
<dbReference type="PANTHER" id="PTHR24363">
    <property type="entry name" value="SERINE/THREONINE PROTEIN KINASE"/>
    <property type="match status" value="1"/>
</dbReference>
<reference evidence="10 11" key="1">
    <citation type="submission" date="2024-02" db="EMBL/GenBank/DDBJ databases">
        <title>Chromosome-scale genome assembly of the rough periwinkle Littorina saxatilis.</title>
        <authorList>
            <person name="De Jode A."/>
            <person name="Faria R."/>
            <person name="Formenti G."/>
            <person name="Sims Y."/>
            <person name="Smith T.P."/>
            <person name="Tracey A."/>
            <person name="Wood J.M.D."/>
            <person name="Zagrodzka Z.B."/>
            <person name="Johannesson K."/>
            <person name="Butlin R.K."/>
            <person name="Leder E.H."/>
        </authorList>
    </citation>
    <scope>NUCLEOTIDE SEQUENCE [LARGE SCALE GENOMIC DNA]</scope>
    <source>
        <strain evidence="10">Snail1</strain>
        <tissue evidence="10">Muscle</tissue>
    </source>
</reference>
<dbReference type="PROSITE" id="PS00108">
    <property type="entry name" value="PROTEIN_KINASE_ST"/>
    <property type="match status" value="1"/>
</dbReference>
<dbReference type="SUPFAM" id="SSF48371">
    <property type="entry name" value="ARM repeat"/>
    <property type="match status" value="1"/>
</dbReference>
<feature type="domain" description="Protein kinase" evidence="9">
    <location>
        <begin position="4"/>
        <end position="268"/>
    </location>
</feature>
<comment type="catalytic activity">
    <reaction evidence="7">
        <text>L-threonyl-[protein] + ATP = O-phospho-L-threonyl-[protein] + ADP + H(+)</text>
        <dbReference type="Rhea" id="RHEA:46608"/>
        <dbReference type="Rhea" id="RHEA-COMP:11060"/>
        <dbReference type="Rhea" id="RHEA-COMP:11605"/>
        <dbReference type="ChEBI" id="CHEBI:15378"/>
        <dbReference type="ChEBI" id="CHEBI:30013"/>
        <dbReference type="ChEBI" id="CHEBI:30616"/>
        <dbReference type="ChEBI" id="CHEBI:61977"/>
        <dbReference type="ChEBI" id="CHEBI:456216"/>
        <dbReference type="EC" id="2.7.11.1"/>
    </reaction>
</comment>
<proteinExistence type="predicted"/>
<dbReference type="PANTHER" id="PTHR24363:SF0">
    <property type="entry name" value="SERINE_THREONINE KINASE LIKE DOMAIN CONTAINING 1"/>
    <property type="match status" value="1"/>
</dbReference>
<dbReference type="InterPro" id="IPR016024">
    <property type="entry name" value="ARM-type_fold"/>
</dbReference>
<dbReference type="Gene3D" id="1.10.510.10">
    <property type="entry name" value="Transferase(Phosphotransferase) domain 1"/>
    <property type="match status" value="1"/>
</dbReference>
<evidence type="ECO:0000256" key="5">
    <source>
        <dbReference type="ARBA" id="ARBA00022777"/>
    </source>
</evidence>
<dbReference type="Gene3D" id="1.25.10.10">
    <property type="entry name" value="Leucine-rich Repeat Variant"/>
    <property type="match status" value="1"/>
</dbReference>